<proteinExistence type="inferred from homology"/>
<dbReference type="GO" id="GO:0000287">
    <property type="term" value="F:magnesium ion binding"/>
    <property type="evidence" value="ECO:0007669"/>
    <property type="project" value="UniProtKB-UniRule"/>
</dbReference>
<organism evidence="12 13">
    <name type="scientific">Pseudooceanicola lipolyticus</name>
    <dbReference type="NCBI Taxonomy" id="2029104"/>
    <lineage>
        <taxon>Bacteria</taxon>
        <taxon>Pseudomonadati</taxon>
        <taxon>Pseudomonadota</taxon>
        <taxon>Alphaproteobacteria</taxon>
        <taxon>Rhodobacterales</taxon>
        <taxon>Paracoccaceae</taxon>
        <taxon>Pseudooceanicola</taxon>
    </lineage>
</organism>
<dbReference type="Pfam" id="PF02769">
    <property type="entry name" value="AIRS_C"/>
    <property type="match status" value="2"/>
</dbReference>
<comment type="similarity">
    <text evidence="8">Belongs to the FGAMS family.</text>
</comment>
<dbReference type="NCBIfam" id="NF002290">
    <property type="entry name" value="PRK01213.1"/>
    <property type="match status" value="1"/>
</dbReference>
<dbReference type="PIRSF" id="PIRSF001587">
    <property type="entry name" value="FGAM_synthase_II"/>
    <property type="match status" value="1"/>
</dbReference>
<feature type="domain" description="PurM-like C-terminal" evidence="10">
    <location>
        <begin position="200"/>
        <end position="350"/>
    </location>
</feature>
<dbReference type="Gene3D" id="3.90.650.10">
    <property type="entry name" value="PurM-like C-terminal domain"/>
    <property type="match status" value="2"/>
</dbReference>
<feature type="domain" description="PurM-like C-terminal" evidence="10">
    <location>
        <begin position="562"/>
        <end position="693"/>
    </location>
</feature>
<accession>A0A2M8J3Z5</accession>
<feature type="active site" description="Proton acceptor" evidence="8">
    <location>
        <position position="93"/>
    </location>
</feature>
<dbReference type="PANTHER" id="PTHR43555">
    <property type="entry name" value="PHOSPHORIBOSYLFORMYLGLYCINAMIDINE SYNTHASE SUBUNIT PURL"/>
    <property type="match status" value="1"/>
</dbReference>
<dbReference type="InterPro" id="IPR010918">
    <property type="entry name" value="PurM-like_C_dom"/>
</dbReference>
<feature type="binding site" evidence="8">
    <location>
        <position position="488"/>
    </location>
    <ligand>
        <name>ATP</name>
        <dbReference type="ChEBI" id="CHEBI:30616"/>
    </ligand>
</feature>
<comment type="subcellular location">
    <subcellularLocation>
        <location evidence="8">Cytoplasm</location>
    </subcellularLocation>
</comment>
<feature type="binding site" evidence="8">
    <location>
        <position position="238"/>
    </location>
    <ligand>
        <name>substrate</name>
    </ligand>
</feature>
<dbReference type="Pfam" id="PF00586">
    <property type="entry name" value="AIRS"/>
    <property type="match status" value="2"/>
</dbReference>
<dbReference type="OrthoDB" id="9804441at2"/>
<dbReference type="GO" id="GO:0005737">
    <property type="term" value="C:cytoplasm"/>
    <property type="evidence" value="ECO:0007669"/>
    <property type="project" value="UniProtKB-SubCell"/>
</dbReference>
<dbReference type="GO" id="GO:0006189">
    <property type="term" value="P:'de novo' IMP biosynthetic process"/>
    <property type="evidence" value="ECO:0007669"/>
    <property type="project" value="UniProtKB-UniRule"/>
</dbReference>
<evidence type="ECO:0000313" key="13">
    <source>
        <dbReference type="Proteomes" id="UP000231553"/>
    </source>
</evidence>
<dbReference type="Pfam" id="PF18072">
    <property type="entry name" value="FGAR-AT_linker"/>
    <property type="match status" value="1"/>
</dbReference>
<feature type="binding site" evidence="8">
    <location>
        <position position="50"/>
    </location>
    <ligand>
        <name>ATP</name>
        <dbReference type="ChEBI" id="CHEBI:30616"/>
    </ligand>
</feature>
<dbReference type="PANTHER" id="PTHR43555:SF1">
    <property type="entry name" value="PHOSPHORIBOSYLFORMYLGLYCINAMIDINE SYNTHASE SUBUNIT PURL"/>
    <property type="match status" value="1"/>
</dbReference>
<dbReference type="InterPro" id="IPR036921">
    <property type="entry name" value="PurM-like_N_sf"/>
</dbReference>
<evidence type="ECO:0000256" key="3">
    <source>
        <dbReference type="ARBA" id="ARBA00022723"/>
    </source>
</evidence>
<evidence type="ECO:0000256" key="2">
    <source>
        <dbReference type="ARBA" id="ARBA00022598"/>
    </source>
</evidence>
<evidence type="ECO:0000256" key="1">
    <source>
        <dbReference type="ARBA" id="ARBA00022490"/>
    </source>
</evidence>
<evidence type="ECO:0000256" key="8">
    <source>
        <dbReference type="HAMAP-Rule" id="MF_00420"/>
    </source>
</evidence>
<dbReference type="GO" id="GO:0004642">
    <property type="term" value="F:phosphoribosylformylglycinamidine synthase activity"/>
    <property type="evidence" value="ECO:0007669"/>
    <property type="project" value="UniProtKB-UniRule"/>
</dbReference>
<evidence type="ECO:0000313" key="12">
    <source>
        <dbReference type="EMBL" id="PJE37493.1"/>
    </source>
</evidence>
<dbReference type="SUPFAM" id="SSF55326">
    <property type="entry name" value="PurM N-terminal domain-like"/>
    <property type="match status" value="2"/>
</dbReference>
<name>A0A2M8J3Z5_9RHOB</name>
<keyword evidence="13" id="KW-1185">Reference proteome</keyword>
<dbReference type="SUPFAM" id="SSF56042">
    <property type="entry name" value="PurM C-terminal domain-like"/>
    <property type="match status" value="2"/>
</dbReference>
<dbReference type="GO" id="GO:0005524">
    <property type="term" value="F:ATP binding"/>
    <property type="evidence" value="ECO:0007669"/>
    <property type="project" value="UniProtKB-UniRule"/>
</dbReference>
<feature type="binding site" evidence="8">
    <location>
        <position position="525"/>
    </location>
    <ligand>
        <name>ATP</name>
        <dbReference type="ChEBI" id="CHEBI:30616"/>
    </ligand>
</feature>
<feature type="domain" description="PurM-like N-terminal" evidence="9">
    <location>
        <begin position="434"/>
        <end position="550"/>
    </location>
</feature>
<evidence type="ECO:0000256" key="6">
    <source>
        <dbReference type="ARBA" id="ARBA00022840"/>
    </source>
</evidence>
<dbReference type="RefSeq" id="WP_100161781.1">
    <property type="nucleotide sequence ID" value="NZ_PGTB01000014.1"/>
</dbReference>
<evidence type="ECO:0000259" key="10">
    <source>
        <dbReference type="Pfam" id="PF02769"/>
    </source>
</evidence>
<keyword evidence="3 8" id="KW-0479">Metal-binding</keyword>
<evidence type="ECO:0000256" key="7">
    <source>
        <dbReference type="ARBA" id="ARBA00022842"/>
    </source>
</evidence>
<dbReference type="EC" id="6.3.5.3" evidence="8"/>
<feature type="domain" description="PurM-like N-terminal" evidence="9">
    <location>
        <begin position="72"/>
        <end position="186"/>
    </location>
</feature>
<dbReference type="InterPro" id="IPR016188">
    <property type="entry name" value="PurM-like_N"/>
</dbReference>
<comment type="caution">
    <text evidence="8">Lacks conserved residue(s) required for the propagation of feature annotation.</text>
</comment>
<gene>
    <name evidence="8" type="primary">purL</name>
    <name evidence="12" type="ORF">CVM52_06715</name>
</gene>
<feature type="binding site" evidence="8">
    <location>
        <position position="115"/>
    </location>
    <ligand>
        <name>Mg(2+)</name>
        <dbReference type="ChEBI" id="CHEBI:18420"/>
        <label>2</label>
    </ligand>
</feature>
<feature type="binding site" evidence="8">
    <location>
        <position position="114"/>
    </location>
    <ligand>
        <name>substrate</name>
    </ligand>
</feature>
<feature type="binding site" evidence="8">
    <location>
        <begin position="92"/>
        <end position="95"/>
    </location>
    <ligand>
        <name>substrate</name>
    </ligand>
</feature>
<comment type="catalytic activity">
    <reaction evidence="8">
        <text>N(2)-formyl-N(1)-(5-phospho-beta-D-ribosyl)glycinamide + L-glutamine + ATP + H2O = 2-formamido-N(1)-(5-O-phospho-beta-D-ribosyl)acetamidine + L-glutamate + ADP + phosphate + H(+)</text>
        <dbReference type="Rhea" id="RHEA:17129"/>
        <dbReference type="ChEBI" id="CHEBI:15377"/>
        <dbReference type="ChEBI" id="CHEBI:15378"/>
        <dbReference type="ChEBI" id="CHEBI:29985"/>
        <dbReference type="ChEBI" id="CHEBI:30616"/>
        <dbReference type="ChEBI" id="CHEBI:43474"/>
        <dbReference type="ChEBI" id="CHEBI:58359"/>
        <dbReference type="ChEBI" id="CHEBI:147286"/>
        <dbReference type="ChEBI" id="CHEBI:147287"/>
        <dbReference type="ChEBI" id="CHEBI:456216"/>
        <dbReference type="EC" id="6.3.5.3"/>
    </reaction>
</comment>
<dbReference type="CDD" id="cd02203">
    <property type="entry name" value="PurL_repeat1"/>
    <property type="match status" value="1"/>
</dbReference>
<keyword evidence="1 8" id="KW-0963">Cytoplasm</keyword>
<feature type="binding site" evidence="8">
    <location>
        <position position="89"/>
    </location>
    <ligand>
        <name>ATP</name>
        <dbReference type="ChEBI" id="CHEBI:30616"/>
    </ligand>
</feature>
<comment type="pathway">
    <text evidence="8">Purine metabolism; IMP biosynthesis via de novo pathway; 5-amino-1-(5-phospho-D-ribosyl)imidazole from N(2)-formyl-N(1)-(5-phospho-D-ribosyl)glycinamide: step 1/2.</text>
</comment>
<keyword evidence="6 8" id="KW-0067">ATP-binding</keyword>
<feature type="domain" description="Phosphoribosylformylglycinamidine synthase linker" evidence="11">
    <location>
        <begin position="15"/>
        <end position="51"/>
    </location>
</feature>
<dbReference type="EMBL" id="PGTB01000014">
    <property type="protein sequence ID" value="PJE37493.1"/>
    <property type="molecule type" value="Genomic_DNA"/>
</dbReference>
<dbReference type="InterPro" id="IPR036676">
    <property type="entry name" value="PurM-like_C_sf"/>
</dbReference>
<dbReference type="UniPathway" id="UPA00074">
    <property type="reaction ID" value="UER00128"/>
</dbReference>
<evidence type="ECO:0000259" key="11">
    <source>
        <dbReference type="Pfam" id="PF18072"/>
    </source>
</evidence>
<feature type="binding site" evidence="8">
    <location>
        <position position="526"/>
    </location>
    <ligand>
        <name>Mg(2+)</name>
        <dbReference type="ChEBI" id="CHEBI:18420"/>
        <label>1</label>
    </ligand>
</feature>
<dbReference type="InterPro" id="IPR010074">
    <property type="entry name" value="PRibForGlyAmidine_synth_PurL"/>
</dbReference>
<dbReference type="NCBIfam" id="TIGR01736">
    <property type="entry name" value="FGAM_synth_II"/>
    <property type="match status" value="1"/>
</dbReference>
<reference evidence="12 13" key="1">
    <citation type="journal article" date="2018" name="Int. J. Syst. Evol. Microbiol.">
        <title>Pseudooceanicola lipolyticus sp. nov., a marine alphaproteobacterium, reclassification of Oceanicola flagellatus as Pseudooceanicola flagellatus comb. nov. and emended description of the genus Pseudooceanicola.</title>
        <authorList>
            <person name="Huang M.-M."/>
            <person name="Guo L.-L."/>
            <person name="Wu Y.-H."/>
            <person name="Lai Q.-L."/>
            <person name="Shao Z.-Z."/>
            <person name="Wang C.-S."/>
            <person name="Wu M."/>
            <person name="Xu X.-W."/>
        </authorList>
    </citation>
    <scope>NUCLEOTIDE SEQUENCE [LARGE SCALE GENOMIC DNA]</scope>
    <source>
        <strain evidence="12 13">157</strain>
    </source>
</reference>
<protein>
    <recommendedName>
        <fullName evidence="8">Phosphoribosylformylglycinamidine synthase subunit PurL</fullName>
        <shortName evidence="8">FGAM synthase</shortName>
        <ecNumber evidence="8">6.3.5.3</ecNumber>
    </recommendedName>
    <alternativeName>
        <fullName evidence="8">Formylglycinamide ribonucleotide amidotransferase subunit II</fullName>
        <shortName evidence="8">FGAR amidotransferase II</shortName>
        <shortName evidence="8">FGAR-AT II</shortName>
    </alternativeName>
    <alternativeName>
        <fullName evidence="8">Glutamine amidotransferase PurL</fullName>
    </alternativeName>
    <alternativeName>
        <fullName evidence="8">Phosphoribosylformylglycinamidine synthase subunit II</fullName>
    </alternativeName>
</protein>
<dbReference type="InterPro" id="IPR041609">
    <property type="entry name" value="PurL_linker"/>
</dbReference>
<feature type="active site" evidence="8">
    <location>
        <position position="47"/>
    </location>
</feature>
<dbReference type="Gene3D" id="3.30.1330.10">
    <property type="entry name" value="PurM-like, N-terminal domain"/>
    <property type="match status" value="2"/>
</dbReference>
<evidence type="ECO:0000256" key="4">
    <source>
        <dbReference type="ARBA" id="ARBA00022741"/>
    </source>
</evidence>
<feature type="binding site" evidence="8">
    <location>
        <position position="528"/>
    </location>
    <ligand>
        <name>substrate</name>
    </ligand>
</feature>
<dbReference type="Proteomes" id="UP000231553">
    <property type="component" value="Unassembled WGS sequence"/>
</dbReference>
<dbReference type="FunFam" id="3.30.1330.10:FF:000004">
    <property type="entry name" value="Phosphoribosylformylglycinamidine synthase subunit PurL"/>
    <property type="match status" value="1"/>
</dbReference>
<feature type="binding site" evidence="8">
    <location>
        <position position="91"/>
    </location>
    <ligand>
        <name>Mg(2+)</name>
        <dbReference type="ChEBI" id="CHEBI:18420"/>
        <label>1</label>
    </ligand>
</feature>
<dbReference type="AlphaFoldDB" id="A0A2M8J3Z5"/>
<dbReference type="CDD" id="cd02204">
    <property type="entry name" value="PurL_repeat2"/>
    <property type="match status" value="1"/>
</dbReference>
<feature type="binding site" evidence="8">
    <location>
        <begin position="310"/>
        <end position="312"/>
    </location>
    <ligand>
        <name>substrate</name>
    </ligand>
</feature>
<dbReference type="HAMAP" id="MF_00420">
    <property type="entry name" value="PurL_2"/>
    <property type="match status" value="1"/>
</dbReference>
<evidence type="ECO:0000259" key="9">
    <source>
        <dbReference type="Pfam" id="PF00586"/>
    </source>
</evidence>
<comment type="function">
    <text evidence="8">Part of the phosphoribosylformylglycinamidine synthase complex involved in the purines biosynthetic pathway. Catalyzes the ATP-dependent conversion of formylglycinamide ribonucleotide (FGAR) and glutamine to yield formylglycinamidine ribonucleotide (FGAM) and glutamate. The FGAM synthase complex is composed of three subunits. PurQ produces an ammonia molecule by converting glutamine to glutamate. PurL transfers the ammonia molecule to FGAR to form FGAM in an ATP-dependent manner. PurS interacts with PurQ and PurL and is thought to assist in the transfer of the ammonia molecule from PurQ to PurL.</text>
</comment>
<evidence type="ECO:0000256" key="5">
    <source>
        <dbReference type="ARBA" id="ARBA00022755"/>
    </source>
</evidence>
<keyword evidence="5 8" id="KW-0658">Purine biosynthesis</keyword>
<feature type="binding site" evidence="8">
    <location>
        <position position="266"/>
    </location>
    <ligand>
        <name>Mg(2+)</name>
        <dbReference type="ChEBI" id="CHEBI:18420"/>
        <label>2</label>
    </ligand>
</feature>
<sequence length="720" mass="76681">MTEPAITPELVEAHGIKPDEYARILQILNREPNFTELGIFSAMWNEHCSYKSSKKWLRTLPTEGPQVICGPGENAGVVDIGDGQAVVFKMESHNHPSYIEPYQGAATGVGGILRDVFTMGARPIAAMNSLSFGEPPHPKTRQLVHGVVEGIGGYGNCFGVPTVGGEVRFHPAYNGNCLVNAFAAGLADADKIFYSAASGVGMPVVYLGAKTGRDGVGGATMASAEFDDTIEEKRPTVQVGDPFTEKRLMEACMELMQTGAVISIQDMGAAGLTCSAVEMGDKGKLGIRLDLEKVPVRERNMTAYEMMLSESQERMLMVLRPEKEAEAKAVFDKWDLDFAIVGETIDEDRFLIMLDGAVKADLPLSKLSSEAPEYDRPWQETAKAEALAPVPQVDPVDALKALISSPNYAAKQWVYEQYDTMVMADTVRTPGLGAGIIRVHGTDKALAFTSDVTPRYVKANPVEGGKQAVAEAYRNLTAVGAVPLATTDNMNFGNPEKPEIMGQFVGAIKGIGAACSALDMPIVSGNVSLYNETDGAAILPTPTIGAVGLIAHVDDIIGCDVRDGHELLVIGETHGHLGQSALLAEIFGREDGDAPAVDLAAEKRNGDFIRANRKLIRACTDVSDGGIALAAFELAEAAGVGLHMDHQHDDAFLFGEDQGRYLVACNFDAAEALMTAAGQAGVHVASVGKFTGQSLRIGNSEAPMEELSALYRESFAKAVG</sequence>
<comment type="caution">
    <text evidence="12">The sequence shown here is derived from an EMBL/GenBank/DDBJ whole genome shotgun (WGS) entry which is preliminary data.</text>
</comment>
<keyword evidence="4 8" id="KW-0547">Nucleotide-binding</keyword>
<keyword evidence="7 8" id="KW-0460">Magnesium</keyword>
<comment type="subunit">
    <text evidence="8">Monomer. Part of the FGAM synthase complex composed of 1 PurL, 1 PurQ and 2 PurS subunits.</text>
</comment>
<keyword evidence="2 8" id="KW-0436">Ligase</keyword>